<comment type="similarity">
    <text evidence="1">Belongs to the peptidase C48 family.</text>
</comment>
<feature type="domain" description="Ubiquitin-like protease family profile" evidence="4">
    <location>
        <begin position="1102"/>
        <end position="1269"/>
    </location>
</feature>
<evidence type="ECO:0000256" key="3">
    <source>
        <dbReference type="ARBA" id="ARBA00022801"/>
    </source>
</evidence>
<dbReference type="PROSITE" id="PS50600">
    <property type="entry name" value="ULP_PROTEASE"/>
    <property type="match status" value="1"/>
</dbReference>
<dbReference type="EMBL" id="CARXXK010001039">
    <property type="protein sequence ID" value="CAI6372518.1"/>
    <property type="molecule type" value="Genomic_DNA"/>
</dbReference>
<dbReference type="Pfam" id="PF02902">
    <property type="entry name" value="Peptidase_C48"/>
    <property type="match status" value="1"/>
</dbReference>
<keyword evidence="2" id="KW-0645">Protease</keyword>
<keyword evidence="3" id="KW-0378">Hydrolase</keyword>
<evidence type="ECO:0000256" key="1">
    <source>
        <dbReference type="ARBA" id="ARBA00005234"/>
    </source>
</evidence>
<evidence type="ECO:0000313" key="5">
    <source>
        <dbReference type="EMBL" id="CAI6372518.1"/>
    </source>
</evidence>
<dbReference type="GO" id="GO:0008234">
    <property type="term" value="F:cysteine-type peptidase activity"/>
    <property type="evidence" value="ECO:0007669"/>
    <property type="project" value="InterPro"/>
</dbReference>
<evidence type="ECO:0000259" key="4">
    <source>
        <dbReference type="PROSITE" id="PS50600"/>
    </source>
</evidence>
<dbReference type="InterPro" id="IPR038765">
    <property type="entry name" value="Papain-like_cys_pep_sf"/>
</dbReference>
<dbReference type="SUPFAM" id="SSF54001">
    <property type="entry name" value="Cysteine proteinases"/>
    <property type="match status" value="1"/>
</dbReference>
<proteinExistence type="inferred from homology"/>
<keyword evidence="6" id="KW-1185">Reference proteome</keyword>
<evidence type="ECO:0000256" key="2">
    <source>
        <dbReference type="ARBA" id="ARBA00022670"/>
    </source>
</evidence>
<organism evidence="5 6">
    <name type="scientific">Macrosiphum euphorbiae</name>
    <name type="common">potato aphid</name>
    <dbReference type="NCBI Taxonomy" id="13131"/>
    <lineage>
        <taxon>Eukaryota</taxon>
        <taxon>Metazoa</taxon>
        <taxon>Ecdysozoa</taxon>
        <taxon>Arthropoda</taxon>
        <taxon>Hexapoda</taxon>
        <taxon>Insecta</taxon>
        <taxon>Pterygota</taxon>
        <taxon>Neoptera</taxon>
        <taxon>Paraneoptera</taxon>
        <taxon>Hemiptera</taxon>
        <taxon>Sternorrhyncha</taxon>
        <taxon>Aphidomorpha</taxon>
        <taxon>Aphidoidea</taxon>
        <taxon>Aphididae</taxon>
        <taxon>Macrosiphini</taxon>
        <taxon>Macrosiphum</taxon>
    </lineage>
</organism>
<dbReference type="GO" id="GO:0006508">
    <property type="term" value="P:proteolysis"/>
    <property type="evidence" value="ECO:0007669"/>
    <property type="project" value="UniProtKB-KW"/>
</dbReference>
<dbReference type="InterPro" id="IPR011011">
    <property type="entry name" value="Znf_FYVE_PHD"/>
</dbReference>
<name>A0AAV0XVT2_9HEMI</name>
<reference evidence="5 6" key="1">
    <citation type="submission" date="2023-01" db="EMBL/GenBank/DDBJ databases">
        <authorList>
            <person name="Whitehead M."/>
        </authorList>
    </citation>
    <scope>NUCLEOTIDE SEQUENCE [LARGE SCALE GENOMIC DNA]</scope>
</reference>
<dbReference type="Proteomes" id="UP001160148">
    <property type="component" value="Unassembled WGS sequence"/>
</dbReference>
<dbReference type="InterPro" id="IPR003653">
    <property type="entry name" value="Peptidase_C48_C"/>
</dbReference>
<sequence>MSVLKKVDEIVHFIQQKYPTMEFDGIGVSHEAISDICNVILKKGKCNKAKKNLVMALNNANSALRKSLGAKTENNTNLRKQLEDNDYSRNDFCTYTTEIANLVCKLLKVKCDRRNQIRVFKRCQLSFNENEACTSSDVSSQTNMLDKDNHINESSAVCVKRKLFIDSSPQKENNYKSDTIVDELDIGLNKNDLEIKEHSFINNKPGLLNISIQIDDECCNSTEELYVTEEMLTTPKRKLNVSFTGDLFTPVKIFQSISVCSVPEEIDNNKTTVSIKEITDVTEENMLTTPKSKSNVSFTRDLCTPVKRFKSISVCNTPEADRKALPKNSKNVYPLKVRSFNEGNKMERVISYKKCNFVEGTISLQDEELKQIVDNSMQKNLVVSNEINDLLREKFETVNNSCVLTIKNKNITKKGLTCYGVCRHESCKQFKLKVEKKSTESLAQITVLSNSHNYSHKGKLTTFLKGRNRQIQKQMSKYCPPMTLRQKYILKASPSKLKRGNLCNIRSDRVYYKVSHEQKSLDDRAADDRIDMHLLKDNNSEFIQYVSDPKEKDFETYLFSQEQIDVLRKIRCFTIHVDATGGVVRETTRDPTLFKTGKRKEKLLLYYAAVIVCNKRIIPIAEYLSTTQTASAITNWLTEFRKFYEQQCGTKFTAHVVSDFSTAILKGFVRAFNECNEVVEYLNKCYEFMYEGKLFNCNALISLCCCHLIKNISDDAHKYYKGNGKKMTNGSLACLATACISPAFNITTTECLDKWFTAVTTVLLSPRKTEDVDDAMETLKQLNDGNPSSLVDDLITKQKNVTLDEQIRDAKTFYRYKDSKFLSRFENIVDRVKETLEMCPSFEENPLYSVEFHNDIMGSIIPVIPMWTGVMRFKVYGSTDRASNAPAESWFGDLKTNKKCRRMKCGRFVQLTRSIILSKCKEVLLDIPSNYCSLPPVQNKQKKTAKKECTPFISLVSSSSDDNEEKEHWGPRKKKTGFYFQGHLKAATKKLQTQIVIKPSSPIDNIKDDRICMTPNVNLLLLDSQKTEDEIVTPNTRALSESFVSIKSYKSPVDGLRCKMDLYKNRLPKDKNYYGPVLKKDGTRLDYIVGCYYSVTDITKCYDLCFSSFDSISIHEIEKKMWLDNYVIEIALGVMREKYCEFKNKIKILCCEITSYLNSNISDMDIIIVPENCLLVMPLQVRSNHWVIMFADFENHKFYFFDPYETMEYNKCRHNFVNILGQLKKNHVYGEVGKVWPKLDFQKFSKYPKQPHTDFYNCGVYVLYFAECILKNKFENVKFNEAFCPIVYREVLKDLLLEESDFMRDICLYCGRTDKQHRHIKEENVDWVQCDTCNRWIIVQCVKDAEQILDIDGNFECLLCISYSKRLLSKY</sequence>
<evidence type="ECO:0000313" key="6">
    <source>
        <dbReference type="Proteomes" id="UP001160148"/>
    </source>
</evidence>
<comment type="caution">
    <text evidence="5">The sequence shown here is derived from an EMBL/GenBank/DDBJ whole genome shotgun (WGS) entry which is preliminary data.</text>
</comment>
<gene>
    <name evidence="5" type="ORF">MEUPH1_LOCUS26375</name>
</gene>
<accession>A0AAV0XVT2</accession>
<dbReference type="Gene3D" id="3.40.395.10">
    <property type="entry name" value="Adenoviral Proteinase, Chain A"/>
    <property type="match status" value="1"/>
</dbReference>
<protein>
    <recommendedName>
        <fullName evidence="4">Ubiquitin-like protease family profile domain-containing protein</fullName>
    </recommendedName>
</protein>
<dbReference type="SUPFAM" id="SSF57903">
    <property type="entry name" value="FYVE/PHD zinc finger"/>
    <property type="match status" value="1"/>
</dbReference>